<accession>A0A0B7B674</accession>
<gene>
    <name evidence="2" type="primary">ORF160411</name>
    <name evidence="1" type="synonym">ORF160407</name>
</gene>
<reference evidence="2" key="1">
    <citation type="submission" date="2014-12" db="EMBL/GenBank/DDBJ databases">
        <title>Insight into the proteome of Arion vulgaris.</title>
        <authorList>
            <person name="Aradska J."/>
            <person name="Bulat T."/>
            <person name="Smidak R."/>
            <person name="Sarate P."/>
            <person name="Gangsoo J."/>
            <person name="Sialana F."/>
            <person name="Bilban M."/>
            <person name="Lubec G."/>
        </authorList>
    </citation>
    <scope>NUCLEOTIDE SEQUENCE</scope>
    <source>
        <tissue evidence="2">Skin</tissue>
    </source>
</reference>
<dbReference type="AlphaFoldDB" id="A0A0B7B674"/>
<protein>
    <submittedName>
        <fullName evidence="2">Uncharacterized protein</fullName>
    </submittedName>
</protein>
<sequence length="68" mass="8367">FTSQIWATVNTQASWNNEKQFYHRNGKKLQILSILEVHRNYKTPTQFEKLMRLKEHHLHTRFQKNKKD</sequence>
<evidence type="ECO:0000313" key="2">
    <source>
        <dbReference type="EMBL" id="CEK87615.1"/>
    </source>
</evidence>
<name>A0A0B7B674_9EUPU</name>
<dbReference type="EMBL" id="HACG01040750">
    <property type="protein sequence ID" value="CEK87615.1"/>
    <property type="molecule type" value="Transcribed_RNA"/>
</dbReference>
<proteinExistence type="predicted"/>
<feature type="non-terminal residue" evidence="2">
    <location>
        <position position="1"/>
    </location>
</feature>
<organism evidence="2">
    <name type="scientific">Arion vulgaris</name>
    <dbReference type="NCBI Taxonomy" id="1028688"/>
    <lineage>
        <taxon>Eukaryota</taxon>
        <taxon>Metazoa</taxon>
        <taxon>Spiralia</taxon>
        <taxon>Lophotrochozoa</taxon>
        <taxon>Mollusca</taxon>
        <taxon>Gastropoda</taxon>
        <taxon>Heterobranchia</taxon>
        <taxon>Euthyneura</taxon>
        <taxon>Panpulmonata</taxon>
        <taxon>Eupulmonata</taxon>
        <taxon>Stylommatophora</taxon>
        <taxon>Helicina</taxon>
        <taxon>Arionoidea</taxon>
        <taxon>Arionidae</taxon>
        <taxon>Arion</taxon>
    </lineage>
</organism>
<evidence type="ECO:0000313" key="1">
    <source>
        <dbReference type="EMBL" id="CEK87614.1"/>
    </source>
</evidence>
<dbReference type="EMBL" id="HACG01040749">
    <property type="protein sequence ID" value="CEK87614.1"/>
    <property type="molecule type" value="Transcribed_RNA"/>
</dbReference>